<organism evidence="2 3">
    <name type="scientific">Natronolimnobius baerhuensis</name>
    <dbReference type="NCBI Taxonomy" id="253108"/>
    <lineage>
        <taxon>Archaea</taxon>
        <taxon>Methanobacteriati</taxon>
        <taxon>Methanobacteriota</taxon>
        <taxon>Stenosarchaea group</taxon>
        <taxon>Halobacteria</taxon>
        <taxon>Halobacteriales</taxon>
        <taxon>Natrialbaceae</taxon>
        <taxon>Natronolimnobius</taxon>
    </lineage>
</organism>
<feature type="transmembrane region" description="Helical" evidence="1">
    <location>
        <begin position="114"/>
        <end position="133"/>
    </location>
</feature>
<keyword evidence="3" id="KW-1185">Reference proteome</keyword>
<gene>
    <name evidence="2" type="ORF">B2G88_07785</name>
</gene>
<feature type="transmembrane region" description="Helical" evidence="1">
    <location>
        <begin position="184"/>
        <end position="206"/>
    </location>
</feature>
<evidence type="ECO:0000313" key="2">
    <source>
        <dbReference type="EMBL" id="OVE84308.1"/>
    </source>
</evidence>
<protein>
    <submittedName>
        <fullName evidence="2">Metal cation transporter</fullName>
    </submittedName>
</protein>
<accession>A0A202E842</accession>
<feature type="transmembrane region" description="Helical" evidence="1">
    <location>
        <begin position="153"/>
        <end position="178"/>
    </location>
</feature>
<keyword evidence="1" id="KW-0472">Membrane</keyword>
<feature type="transmembrane region" description="Helical" evidence="1">
    <location>
        <begin position="218"/>
        <end position="237"/>
    </location>
</feature>
<sequence>MADRWLDRVPRWVLAVGPVGILAVVFALLYFTEPFGALTAGDASTAEILWMLTVIGAIAGVIPVIIGMLWFPFIRDLEARYLHAFMALAAGVLVFIAVEMAGDVLEHVADSQHTLVGIALVGLGFGATFAVMYGASTWRQRKMAATDKSGLEVAYLVALALGLHSIGEGLGIGTYFVLDEPTQVLLLMLAFIMHNVMEGPTVVAAVARDRETPPLRHFAAMGVIAGGPVILGGWIGSFAQSDLLAALFFAIAIGAILQVLIEVADLIRFDAEAVLTRINAATFVVGFALMFILEDVLTELVLEGWLFPA</sequence>
<feature type="transmembrane region" description="Helical" evidence="1">
    <location>
        <begin position="273"/>
        <end position="293"/>
    </location>
</feature>
<dbReference type="EMBL" id="MWPH01000002">
    <property type="protein sequence ID" value="OVE84308.1"/>
    <property type="molecule type" value="Genomic_DNA"/>
</dbReference>
<feature type="transmembrane region" description="Helical" evidence="1">
    <location>
        <begin position="81"/>
        <end position="102"/>
    </location>
</feature>
<dbReference type="Proteomes" id="UP000196084">
    <property type="component" value="Unassembled WGS sequence"/>
</dbReference>
<feature type="transmembrane region" description="Helical" evidence="1">
    <location>
        <begin position="48"/>
        <end position="74"/>
    </location>
</feature>
<dbReference type="AlphaFoldDB" id="A0A202E842"/>
<dbReference type="OrthoDB" id="11839at2157"/>
<reference evidence="2 3" key="1">
    <citation type="submission" date="2017-02" db="EMBL/GenBank/DDBJ databases">
        <title>Natronthermophilus aegyptiacus gen. nov.,sp. nov., an aerobic, extremely halophilic alkalithermophilic archaeon isolated from the athalassohaline Wadi An Natrun, Egypt.</title>
        <authorList>
            <person name="Zhao B."/>
        </authorList>
    </citation>
    <scope>NUCLEOTIDE SEQUENCE [LARGE SCALE GENOMIC DNA]</scope>
    <source>
        <strain evidence="2 3">CGMCC 1.3597</strain>
    </source>
</reference>
<evidence type="ECO:0000313" key="3">
    <source>
        <dbReference type="Proteomes" id="UP000196084"/>
    </source>
</evidence>
<feature type="transmembrane region" description="Helical" evidence="1">
    <location>
        <begin position="243"/>
        <end position="261"/>
    </location>
</feature>
<name>A0A202E842_9EURY</name>
<feature type="transmembrane region" description="Helical" evidence="1">
    <location>
        <begin position="12"/>
        <end position="32"/>
    </location>
</feature>
<keyword evidence="1" id="KW-1133">Transmembrane helix</keyword>
<proteinExistence type="predicted"/>
<keyword evidence="1" id="KW-0812">Transmembrane</keyword>
<evidence type="ECO:0000256" key="1">
    <source>
        <dbReference type="SAM" id="Phobius"/>
    </source>
</evidence>
<dbReference type="RefSeq" id="WP_087714463.1">
    <property type="nucleotide sequence ID" value="NZ_MWPH01000002.1"/>
</dbReference>
<comment type="caution">
    <text evidence="2">The sequence shown here is derived from an EMBL/GenBank/DDBJ whole genome shotgun (WGS) entry which is preliminary data.</text>
</comment>